<name>A0ABW5UA79_9SPHI</name>
<feature type="signal peptide" evidence="2">
    <location>
        <begin position="1"/>
        <end position="20"/>
    </location>
</feature>
<evidence type="ECO:0000256" key="1">
    <source>
        <dbReference type="SAM" id="MobiDB-lite"/>
    </source>
</evidence>
<evidence type="ECO:0000313" key="5">
    <source>
        <dbReference type="Proteomes" id="UP001597418"/>
    </source>
</evidence>
<dbReference type="PANTHER" id="PTHR33428:SF14">
    <property type="entry name" value="CARBOXYLESTERASE TYPE B DOMAIN-CONTAINING PROTEIN"/>
    <property type="match status" value="1"/>
</dbReference>
<feature type="chain" id="PRO_5047109434" description="PET hydrolase/cutinase-like domain-containing protein" evidence="2">
    <location>
        <begin position="21"/>
        <end position="400"/>
    </location>
</feature>
<dbReference type="PANTHER" id="PTHR33428">
    <property type="entry name" value="CHLOROPHYLLASE-2, CHLOROPLASTIC"/>
    <property type="match status" value="1"/>
</dbReference>
<dbReference type="SUPFAM" id="SSF53474">
    <property type="entry name" value="alpha/beta-Hydrolases"/>
    <property type="match status" value="1"/>
</dbReference>
<comment type="caution">
    <text evidence="4">The sequence shown here is derived from an EMBL/GenBank/DDBJ whole genome shotgun (WGS) entry which is preliminary data.</text>
</comment>
<dbReference type="Pfam" id="PF12740">
    <property type="entry name" value="PETase"/>
    <property type="match status" value="1"/>
</dbReference>
<reference evidence="5" key="1">
    <citation type="journal article" date="2019" name="Int. J. Syst. Evol. Microbiol.">
        <title>The Global Catalogue of Microorganisms (GCM) 10K type strain sequencing project: providing services to taxonomists for standard genome sequencing and annotation.</title>
        <authorList>
            <consortium name="The Broad Institute Genomics Platform"/>
            <consortium name="The Broad Institute Genome Sequencing Center for Infectious Disease"/>
            <person name="Wu L."/>
            <person name="Ma J."/>
        </authorList>
    </citation>
    <scope>NUCLEOTIDE SEQUENCE [LARGE SCALE GENOMIC DNA]</scope>
    <source>
        <strain evidence="5">KCTC 42247</strain>
    </source>
</reference>
<dbReference type="Gene3D" id="3.40.50.1820">
    <property type="entry name" value="alpha/beta hydrolase"/>
    <property type="match status" value="1"/>
</dbReference>
<dbReference type="InterPro" id="IPR029058">
    <property type="entry name" value="AB_hydrolase_fold"/>
</dbReference>
<protein>
    <recommendedName>
        <fullName evidence="3">PET hydrolase/cutinase-like domain-containing protein</fullName>
    </recommendedName>
</protein>
<feature type="compositionally biased region" description="Low complexity" evidence="1">
    <location>
        <begin position="378"/>
        <end position="400"/>
    </location>
</feature>
<keyword evidence="5" id="KW-1185">Reference proteome</keyword>
<feature type="region of interest" description="Disordered" evidence="1">
    <location>
        <begin position="377"/>
        <end position="400"/>
    </location>
</feature>
<dbReference type="PROSITE" id="PS51257">
    <property type="entry name" value="PROKAR_LIPOPROTEIN"/>
    <property type="match status" value="1"/>
</dbReference>
<dbReference type="Proteomes" id="UP001597418">
    <property type="component" value="Unassembled WGS sequence"/>
</dbReference>
<evidence type="ECO:0000259" key="3">
    <source>
        <dbReference type="Pfam" id="PF12740"/>
    </source>
</evidence>
<dbReference type="EMBL" id="JBHUMB010000005">
    <property type="protein sequence ID" value="MFD2742046.1"/>
    <property type="molecule type" value="Genomic_DNA"/>
</dbReference>
<proteinExistence type="predicted"/>
<dbReference type="InterPro" id="IPR041127">
    <property type="entry name" value="PET_hydrolase/cutinase-like"/>
</dbReference>
<evidence type="ECO:0000256" key="2">
    <source>
        <dbReference type="SAM" id="SignalP"/>
    </source>
</evidence>
<sequence>MKKLCVLFAFLLLFSCSKNEEILKVETSESPQAQIPPGLRVIFQNLVNDTRANQSLSNAILSGIFKNDPAFGIANNEYNRPGPHRVSTINVERNMCSGLGAIQNFLGYLGIVDPGVQCNNAFPYGYADRRITEIFYPSDIQSLENVPVISFVGGLLSNAANYDALINLWTSYGFIVVNSNNFINFSPTLHFTGIQQLVAENNDPSSPLYNKADLSKILVSGHSAGGGGALLISSSLVRPFLRAVDPNINIAGSFPMQASFNATGLTVDAPTLILTGQNDLTVIPYLQGLLTQYNLISRSPAWYICTRNSTHLTPTVELARNDYAGITVAFIRFLGQNNRDAARYFVGTPYRATQDPAFIQASTSIIPTPTHPIRVQRNNPANLLPTPATTETTATSIPFE</sequence>
<evidence type="ECO:0000313" key="4">
    <source>
        <dbReference type="EMBL" id="MFD2742046.1"/>
    </source>
</evidence>
<organism evidence="4 5">
    <name type="scientific">Sphingobacterium populi</name>
    <dbReference type="NCBI Taxonomy" id="1812824"/>
    <lineage>
        <taxon>Bacteria</taxon>
        <taxon>Pseudomonadati</taxon>
        <taxon>Bacteroidota</taxon>
        <taxon>Sphingobacteriia</taxon>
        <taxon>Sphingobacteriales</taxon>
        <taxon>Sphingobacteriaceae</taxon>
        <taxon>Sphingobacterium</taxon>
    </lineage>
</organism>
<feature type="domain" description="PET hydrolase/cutinase-like" evidence="3">
    <location>
        <begin position="133"/>
        <end position="339"/>
    </location>
</feature>
<keyword evidence="2" id="KW-0732">Signal</keyword>
<dbReference type="RefSeq" id="WP_380883481.1">
    <property type="nucleotide sequence ID" value="NZ_JBHUMB010000005.1"/>
</dbReference>
<gene>
    <name evidence="4" type="ORF">ACFSQ6_01410</name>
</gene>
<accession>A0ABW5UA79</accession>